<dbReference type="InterPro" id="IPR029044">
    <property type="entry name" value="Nucleotide-diphossugar_trans"/>
</dbReference>
<dbReference type="Pfam" id="PF02348">
    <property type="entry name" value="CTP_transf_3"/>
    <property type="match status" value="1"/>
</dbReference>
<dbReference type="PANTHER" id="PTHR42866">
    <property type="entry name" value="3-DEOXY-MANNO-OCTULOSONATE CYTIDYLYLTRANSFERASE"/>
    <property type="match status" value="1"/>
</dbReference>
<dbReference type="Gene3D" id="3.90.550.10">
    <property type="entry name" value="Spore Coat Polysaccharide Biosynthesis Protein SpsA, Chain A"/>
    <property type="match status" value="1"/>
</dbReference>
<accession>A0A0F3IVK6</accession>
<dbReference type="OrthoDB" id="9801052at2"/>
<comment type="caution">
    <text evidence="1">The sequence shown here is derived from an EMBL/GenBank/DDBJ whole genome shotgun (WGS) entry which is preliminary data.</text>
</comment>
<dbReference type="Proteomes" id="UP000033774">
    <property type="component" value="Unassembled WGS sequence"/>
</dbReference>
<proteinExistence type="predicted"/>
<reference evidence="1 2" key="1">
    <citation type="submission" date="2015-03" db="EMBL/GenBank/DDBJ databases">
        <title>Draft genome sequence of Elstera litoralis.</title>
        <authorList>
            <person name="Rahalkar M.C."/>
            <person name="Dhakephalkar P.K."/>
            <person name="Pore S.D."/>
            <person name="Arora P."/>
            <person name="Kapse N.G."/>
            <person name="Pandit P.S."/>
        </authorList>
    </citation>
    <scope>NUCLEOTIDE SEQUENCE [LARGE SCALE GENOMIC DNA]</scope>
    <source>
        <strain evidence="1 2">Dia-1</strain>
    </source>
</reference>
<dbReference type="CDD" id="cd02518">
    <property type="entry name" value="GT2_SpsF"/>
    <property type="match status" value="1"/>
</dbReference>
<protein>
    <recommendedName>
        <fullName evidence="3">Spore coat biosynthesis protein F</fullName>
    </recommendedName>
</protein>
<dbReference type="EMBL" id="LAJY01000245">
    <property type="protein sequence ID" value="KJV09624.1"/>
    <property type="molecule type" value="Genomic_DNA"/>
</dbReference>
<evidence type="ECO:0000313" key="1">
    <source>
        <dbReference type="EMBL" id="KJV09624.1"/>
    </source>
</evidence>
<dbReference type="RefSeq" id="WP_045775767.1">
    <property type="nucleotide sequence ID" value="NZ_LAJY01000245.1"/>
</dbReference>
<dbReference type="PANTHER" id="PTHR42866:SF1">
    <property type="entry name" value="SPORE COAT POLYSACCHARIDE BIOSYNTHESIS PROTEIN SPSF"/>
    <property type="match status" value="1"/>
</dbReference>
<name>A0A0F3IVK6_9PROT</name>
<dbReference type="GO" id="GO:0005829">
    <property type="term" value="C:cytosol"/>
    <property type="evidence" value="ECO:0007669"/>
    <property type="project" value="TreeGrafter"/>
</dbReference>
<dbReference type="AlphaFoldDB" id="A0A0F3IVK6"/>
<dbReference type="InterPro" id="IPR003329">
    <property type="entry name" value="Cytidylyl_trans"/>
</dbReference>
<keyword evidence="2" id="KW-1185">Reference proteome</keyword>
<dbReference type="SUPFAM" id="SSF53448">
    <property type="entry name" value="Nucleotide-diphospho-sugar transferases"/>
    <property type="match status" value="1"/>
</dbReference>
<organism evidence="1 2">
    <name type="scientific">Elstera litoralis</name>
    <dbReference type="NCBI Taxonomy" id="552518"/>
    <lineage>
        <taxon>Bacteria</taxon>
        <taxon>Pseudomonadati</taxon>
        <taxon>Pseudomonadota</taxon>
        <taxon>Alphaproteobacteria</taxon>
        <taxon>Rhodospirillales</taxon>
        <taxon>Rhodospirillaceae</taxon>
        <taxon>Elstera</taxon>
    </lineage>
</organism>
<evidence type="ECO:0008006" key="3">
    <source>
        <dbReference type="Google" id="ProtNLM"/>
    </source>
</evidence>
<evidence type="ECO:0000313" key="2">
    <source>
        <dbReference type="Proteomes" id="UP000033774"/>
    </source>
</evidence>
<sequence>MSQRIIASIEARMGSSRLPGKVLMDIHGKPALARLVDRLRACQTLTDIVVATSTDPRDDAIADWAHAYGVALFRGSEEDVLDRVAKAQASLASDIVVEITGDCPLLDPEIIDLGVESFLANPCDILTNARIESYPAGTDVQVYRLAALQDVAARIDDPAVREHVTLYFYENPNLYRCIDLLAPASLRWPGLRCQLDYAEDLAFIRAVYAELMPTHGPLFGLPVLIDLLKRKPELAEINIHCVEKAAR</sequence>
<gene>
    <name evidence="1" type="ORF">VZ95_10340</name>
</gene>